<dbReference type="Gene3D" id="3.40.640.10">
    <property type="entry name" value="Type I PLP-dependent aspartate aminotransferase-like (Major domain)"/>
    <property type="match status" value="1"/>
</dbReference>
<dbReference type="InterPro" id="IPR015424">
    <property type="entry name" value="PyrdxlP-dep_Trfase"/>
</dbReference>
<evidence type="ECO:0000313" key="7">
    <source>
        <dbReference type="EMBL" id="MXP22777.1"/>
    </source>
</evidence>
<dbReference type="InterPro" id="IPR015422">
    <property type="entry name" value="PyrdxlP-dep_Trfase_small"/>
</dbReference>
<comment type="caution">
    <text evidence="7">The sequence shown here is derived from an EMBL/GenBank/DDBJ whole genome shotgun (WGS) entry which is preliminary data.</text>
</comment>
<dbReference type="CDD" id="cd00610">
    <property type="entry name" value="OAT_like"/>
    <property type="match status" value="1"/>
</dbReference>
<protein>
    <submittedName>
        <fullName evidence="7">Aminotransferase class III-fold pyridoxal phosphate-dependent enzyme</fullName>
    </submittedName>
</protein>
<dbReference type="GO" id="GO:0008483">
    <property type="term" value="F:transaminase activity"/>
    <property type="evidence" value="ECO:0007669"/>
    <property type="project" value="UniProtKB-KW"/>
</dbReference>
<dbReference type="FunFam" id="3.40.640.10:FF:000004">
    <property type="entry name" value="Acetylornithine aminotransferase"/>
    <property type="match status" value="1"/>
</dbReference>
<organism evidence="7 8">
    <name type="scientific">Gordonia mangrovi</name>
    <dbReference type="NCBI Taxonomy" id="2665643"/>
    <lineage>
        <taxon>Bacteria</taxon>
        <taxon>Bacillati</taxon>
        <taxon>Actinomycetota</taxon>
        <taxon>Actinomycetes</taxon>
        <taxon>Mycobacteriales</taxon>
        <taxon>Gordoniaceae</taxon>
        <taxon>Gordonia</taxon>
    </lineage>
</organism>
<keyword evidence="2" id="KW-0028">Amino-acid biosynthesis</keyword>
<name>A0A6L7GTL8_9ACTN</name>
<proteinExistence type="inferred from homology"/>
<dbReference type="GO" id="GO:0042802">
    <property type="term" value="F:identical protein binding"/>
    <property type="evidence" value="ECO:0007669"/>
    <property type="project" value="TreeGrafter"/>
</dbReference>
<evidence type="ECO:0000256" key="5">
    <source>
        <dbReference type="ARBA" id="ARBA00022898"/>
    </source>
</evidence>
<dbReference type="PANTHER" id="PTHR11986">
    <property type="entry name" value="AMINOTRANSFERASE CLASS III"/>
    <property type="match status" value="1"/>
</dbReference>
<keyword evidence="4 7" id="KW-0808">Transferase</keyword>
<keyword evidence="8" id="KW-1185">Reference proteome</keyword>
<sequence length="399" mass="41507">MLGRVFGGMVEVRSRGSRLWTDTGEEYLNCGGYGVFLLGACHPVVVDAVSRQLHRHPVASKVLLESTVAEAAARLASVTPAGLTKVYFAGSGTEATEAALKMAVAQGKSRFISMVGGYHGKTIGSLSVTGNETYQGPFRTVLPASRLVTYGDVGALRDALALAGDASCVILEPIQGEAGAIVPPSGYLRGVAAACREFGALLIVDEIMTGLGRTGSWWASEAEGVVPDILLTGKSLGGGVVPASAAVTTAEIFAPFDADFCLHTSTFSGSPMAMAAVSAALDVIEAQDLPGRAQELGQRLLPAVREICERECPGLVAEVRGRGLLIGIELTRPDVAAEMLGALIEQRVLVNHSLNSSTVLRLTPPAIFSAGDEEWLLRSLANACRAVRDACAADVEGNS</sequence>
<dbReference type="GO" id="GO:0006526">
    <property type="term" value="P:L-arginine biosynthetic process"/>
    <property type="evidence" value="ECO:0007669"/>
    <property type="project" value="UniProtKB-KW"/>
</dbReference>
<comment type="similarity">
    <text evidence="6">Belongs to the class-III pyridoxal-phosphate-dependent aminotransferase family.</text>
</comment>
<accession>A0A6L7GTL8</accession>
<dbReference type="InterPro" id="IPR049704">
    <property type="entry name" value="Aminotrans_3_PPA_site"/>
</dbReference>
<dbReference type="GO" id="GO:0030170">
    <property type="term" value="F:pyridoxal phosphate binding"/>
    <property type="evidence" value="ECO:0007669"/>
    <property type="project" value="InterPro"/>
</dbReference>
<dbReference type="InterPro" id="IPR015421">
    <property type="entry name" value="PyrdxlP-dep_Trfase_major"/>
</dbReference>
<dbReference type="PANTHER" id="PTHR11986:SF79">
    <property type="entry name" value="ACETYLORNITHINE AMINOTRANSFERASE, MITOCHONDRIAL"/>
    <property type="match status" value="1"/>
</dbReference>
<keyword evidence="2" id="KW-0055">Arginine biosynthesis</keyword>
<evidence type="ECO:0000256" key="6">
    <source>
        <dbReference type="RuleBase" id="RU003560"/>
    </source>
</evidence>
<dbReference type="Pfam" id="PF00202">
    <property type="entry name" value="Aminotran_3"/>
    <property type="match status" value="1"/>
</dbReference>
<reference evidence="7 8" key="1">
    <citation type="submission" date="2019-11" db="EMBL/GenBank/DDBJ databases">
        <title>Gordonia sp. nov., a novel actinobacterium isolated from mangrove soil in Hainan.</title>
        <authorList>
            <person name="Huang X."/>
            <person name="Xie Y."/>
            <person name="Chu X."/>
            <person name="Xiao K."/>
        </authorList>
    </citation>
    <scope>NUCLEOTIDE SEQUENCE [LARGE SCALE GENOMIC DNA]</scope>
    <source>
        <strain evidence="7 8">HNM0687</strain>
    </source>
</reference>
<evidence type="ECO:0000256" key="1">
    <source>
        <dbReference type="ARBA" id="ARBA00001933"/>
    </source>
</evidence>
<dbReference type="Gene3D" id="3.90.1150.10">
    <property type="entry name" value="Aspartate Aminotransferase, domain 1"/>
    <property type="match status" value="1"/>
</dbReference>
<evidence type="ECO:0000256" key="4">
    <source>
        <dbReference type="ARBA" id="ARBA00022679"/>
    </source>
</evidence>
<dbReference type="InterPro" id="IPR005814">
    <property type="entry name" value="Aminotrans_3"/>
</dbReference>
<keyword evidence="5 6" id="KW-0663">Pyridoxal phosphate</keyword>
<comment type="cofactor">
    <cofactor evidence="1">
        <name>pyridoxal 5'-phosphate</name>
        <dbReference type="ChEBI" id="CHEBI:597326"/>
    </cofactor>
</comment>
<dbReference type="Proteomes" id="UP000475545">
    <property type="component" value="Unassembled WGS sequence"/>
</dbReference>
<evidence type="ECO:0000256" key="2">
    <source>
        <dbReference type="ARBA" id="ARBA00022571"/>
    </source>
</evidence>
<dbReference type="SUPFAM" id="SSF53383">
    <property type="entry name" value="PLP-dependent transferases"/>
    <property type="match status" value="1"/>
</dbReference>
<keyword evidence="3 7" id="KW-0032">Aminotransferase</keyword>
<dbReference type="AlphaFoldDB" id="A0A6L7GTL8"/>
<dbReference type="EMBL" id="WMBR01000004">
    <property type="protein sequence ID" value="MXP22777.1"/>
    <property type="molecule type" value="Genomic_DNA"/>
</dbReference>
<dbReference type="PROSITE" id="PS00600">
    <property type="entry name" value="AA_TRANSFER_CLASS_3"/>
    <property type="match status" value="1"/>
</dbReference>
<gene>
    <name evidence="7" type="ORF">GIY30_15655</name>
</gene>
<evidence type="ECO:0000313" key="8">
    <source>
        <dbReference type="Proteomes" id="UP000475545"/>
    </source>
</evidence>
<evidence type="ECO:0000256" key="3">
    <source>
        <dbReference type="ARBA" id="ARBA00022576"/>
    </source>
</evidence>
<dbReference type="InterPro" id="IPR050103">
    <property type="entry name" value="Class-III_PLP-dep_AT"/>
</dbReference>